<evidence type="ECO:0000256" key="6">
    <source>
        <dbReference type="ARBA" id="ARBA00022741"/>
    </source>
</evidence>
<comment type="caution">
    <text evidence="14">The sequence shown here is derived from an EMBL/GenBank/DDBJ whole genome shotgun (WGS) entry which is preliminary data.</text>
</comment>
<evidence type="ECO:0000256" key="8">
    <source>
        <dbReference type="ARBA" id="ARBA00022840"/>
    </source>
</evidence>
<dbReference type="PANTHER" id="PTHR10344:SF4">
    <property type="entry name" value="UMP-CMP KINASE 2, MITOCHONDRIAL"/>
    <property type="match status" value="1"/>
</dbReference>
<comment type="function">
    <text evidence="10">Phosphorylation of dTMP to form dTDP in both de novo and salvage pathways of dTTP synthesis.</text>
</comment>
<dbReference type="Proteomes" id="UP001205063">
    <property type="component" value="Unassembled WGS sequence"/>
</dbReference>
<dbReference type="GO" id="GO:0005829">
    <property type="term" value="C:cytosol"/>
    <property type="evidence" value="ECO:0007669"/>
    <property type="project" value="TreeGrafter"/>
</dbReference>
<evidence type="ECO:0000256" key="10">
    <source>
        <dbReference type="HAMAP-Rule" id="MF_00165"/>
    </source>
</evidence>
<dbReference type="AlphaFoldDB" id="A0AAQ1MFR4"/>
<sequence>MSGKLFVIEGLDGSGKGTQTELLTRRLQGEGRAVRKLSFPRYGDPAAGALTEYLHGSYGQKPEDVNAYAASTFFAVDRYASFRQDWRAAYLAGSLILCDRYTTSNAVHQTAKLPRGEWDGFLDWLYDFEFGKLGIPRPAAVFYLDMPPEASQKLMDKRYAASGEKDIHEQDLAYLNHCRQAALYCCQKLGWTVIDCARGGVPRPVEEIGEELRGAVEAAL</sequence>
<evidence type="ECO:0000256" key="5">
    <source>
        <dbReference type="ARBA" id="ARBA00022727"/>
    </source>
</evidence>
<reference evidence="14" key="1">
    <citation type="submission" date="2016-11" db="EMBL/GenBank/DDBJ databases">
        <authorList>
            <person name="Varghese N."/>
            <person name="Submissions S."/>
        </authorList>
    </citation>
    <scope>NUCLEOTIDE SEQUENCE</scope>
    <source>
        <strain evidence="14">DSM 4029</strain>
    </source>
</reference>
<feature type="domain" description="Thymidylate kinase-like" evidence="11">
    <location>
        <begin position="8"/>
        <end position="197"/>
    </location>
</feature>
<evidence type="ECO:0000256" key="3">
    <source>
        <dbReference type="ARBA" id="ARBA00017144"/>
    </source>
</evidence>
<evidence type="ECO:0000259" key="11">
    <source>
        <dbReference type="Pfam" id="PF02223"/>
    </source>
</evidence>
<reference evidence="13 16" key="3">
    <citation type="journal article" date="2019" name="Nat. Med.">
        <title>A library of human gut bacterial isolates paired with longitudinal multiomics data enables mechanistic microbiome research.</title>
        <authorList>
            <person name="Poyet M."/>
            <person name="Groussin M."/>
            <person name="Gibbons S.M."/>
            <person name="Avila-Pacheco J."/>
            <person name="Jiang X."/>
            <person name="Kearney S.M."/>
            <person name="Perrotta A.R."/>
            <person name="Berdy B."/>
            <person name="Zhao S."/>
            <person name="Lieberman T.D."/>
            <person name="Swanson P.K."/>
            <person name="Smith M."/>
            <person name="Roesemann S."/>
            <person name="Alexander J.E."/>
            <person name="Rich S.A."/>
            <person name="Livny J."/>
            <person name="Vlamakis H."/>
            <person name="Clish C."/>
            <person name="Bullock K."/>
            <person name="Deik A."/>
            <person name="Scott J."/>
            <person name="Pierce K.A."/>
            <person name="Xavier R.J."/>
            <person name="Alm E.J."/>
        </authorList>
    </citation>
    <scope>NUCLEOTIDE SEQUENCE [LARGE SCALE GENOMIC DNA]</scope>
    <source>
        <strain evidence="13 16">BIOML-A2</strain>
    </source>
</reference>
<evidence type="ECO:0000313" key="14">
    <source>
        <dbReference type="EMBL" id="SHG55126.1"/>
    </source>
</evidence>
<dbReference type="EMBL" id="WWVX01000003">
    <property type="protein sequence ID" value="MZL69296.1"/>
    <property type="molecule type" value="Genomic_DNA"/>
</dbReference>
<dbReference type="EMBL" id="JANGAB010000004">
    <property type="protein sequence ID" value="MCQ4949772.1"/>
    <property type="molecule type" value="Genomic_DNA"/>
</dbReference>
<evidence type="ECO:0000256" key="2">
    <source>
        <dbReference type="ARBA" id="ARBA00012980"/>
    </source>
</evidence>
<dbReference type="InterPro" id="IPR039430">
    <property type="entry name" value="Thymidylate_kin-like_dom"/>
</dbReference>
<keyword evidence="4 10" id="KW-0808">Transferase</keyword>
<name>A0AAQ1MFR4_9FIRM</name>
<accession>A0AAQ1MFR4</accession>
<dbReference type="EC" id="2.7.4.9" evidence="2 10"/>
<evidence type="ECO:0000313" key="13">
    <source>
        <dbReference type="EMBL" id="MZL69296.1"/>
    </source>
</evidence>
<evidence type="ECO:0000313" key="16">
    <source>
        <dbReference type="Proteomes" id="UP000474718"/>
    </source>
</evidence>
<dbReference type="Proteomes" id="UP000474718">
    <property type="component" value="Unassembled WGS sequence"/>
</dbReference>
<dbReference type="HAMAP" id="MF_00165">
    <property type="entry name" value="Thymidylate_kinase"/>
    <property type="match status" value="1"/>
</dbReference>
<dbReference type="GO" id="GO:0006233">
    <property type="term" value="P:dTDP biosynthetic process"/>
    <property type="evidence" value="ECO:0007669"/>
    <property type="project" value="InterPro"/>
</dbReference>
<dbReference type="InterPro" id="IPR018094">
    <property type="entry name" value="Thymidylate_kinase"/>
</dbReference>
<keyword evidence="8 10" id="KW-0067">ATP-binding</keyword>
<reference evidence="15" key="2">
    <citation type="submission" date="2016-11" db="EMBL/GenBank/DDBJ databases">
        <authorList>
            <person name="Jaros S."/>
            <person name="Januszkiewicz K."/>
            <person name="Wedrychowicz H."/>
        </authorList>
    </citation>
    <scope>NUCLEOTIDE SEQUENCE [LARGE SCALE GENOMIC DNA]</scope>
    <source>
        <strain evidence="15">DSM 4029</strain>
    </source>
</reference>
<dbReference type="GO" id="GO:0006227">
    <property type="term" value="P:dUDP biosynthetic process"/>
    <property type="evidence" value="ECO:0007669"/>
    <property type="project" value="TreeGrafter"/>
</dbReference>
<reference evidence="12" key="4">
    <citation type="submission" date="2022-06" db="EMBL/GenBank/DDBJ databases">
        <title>Isolation of gut microbiota from human fecal samples.</title>
        <authorList>
            <person name="Pamer E.G."/>
            <person name="Barat B."/>
            <person name="Waligurski E."/>
            <person name="Medina S."/>
            <person name="Paddock L."/>
            <person name="Mostad J."/>
        </authorList>
    </citation>
    <scope>NUCLEOTIDE SEQUENCE</scope>
    <source>
        <strain evidence="12">DFI.7.96</strain>
    </source>
</reference>
<organism evidence="14 15">
    <name type="scientific">Bittarella massiliensis</name>
    <name type="common">ex Durand et al. 2017</name>
    <dbReference type="NCBI Taxonomy" id="1720313"/>
    <lineage>
        <taxon>Bacteria</taxon>
        <taxon>Bacillati</taxon>
        <taxon>Bacillota</taxon>
        <taxon>Clostridia</taxon>
        <taxon>Eubacteriales</taxon>
        <taxon>Oscillospiraceae</taxon>
        <taxon>Bittarella (ex Durand et al. 2017)</taxon>
    </lineage>
</organism>
<evidence type="ECO:0000256" key="9">
    <source>
        <dbReference type="ARBA" id="ARBA00048743"/>
    </source>
</evidence>
<keyword evidence="6 10" id="KW-0547">Nucleotide-binding</keyword>
<dbReference type="GO" id="GO:0004798">
    <property type="term" value="F:dTMP kinase activity"/>
    <property type="evidence" value="ECO:0007669"/>
    <property type="project" value="UniProtKB-UniRule"/>
</dbReference>
<dbReference type="CDD" id="cd01672">
    <property type="entry name" value="TMPK"/>
    <property type="match status" value="1"/>
</dbReference>
<dbReference type="Gene3D" id="3.40.50.300">
    <property type="entry name" value="P-loop containing nucleotide triphosphate hydrolases"/>
    <property type="match status" value="1"/>
</dbReference>
<comment type="catalytic activity">
    <reaction evidence="9 10">
        <text>dTMP + ATP = dTDP + ADP</text>
        <dbReference type="Rhea" id="RHEA:13517"/>
        <dbReference type="ChEBI" id="CHEBI:30616"/>
        <dbReference type="ChEBI" id="CHEBI:58369"/>
        <dbReference type="ChEBI" id="CHEBI:63528"/>
        <dbReference type="ChEBI" id="CHEBI:456216"/>
        <dbReference type="EC" id="2.7.4.9"/>
    </reaction>
</comment>
<dbReference type="Proteomes" id="UP000184089">
    <property type="component" value="Unassembled WGS sequence"/>
</dbReference>
<proteinExistence type="inferred from homology"/>
<protein>
    <recommendedName>
        <fullName evidence="3 10">Thymidylate kinase</fullName>
        <ecNumber evidence="2 10">2.7.4.9</ecNumber>
    </recommendedName>
    <alternativeName>
        <fullName evidence="10">dTMP kinase</fullName>
    </alternativeName>
</protein>
<dbReference type="InterPro" id="IPR027417">
    <property type="entry name" value="P-loop_NTPase"/>
</dbReference>
<keyword evidence="16" id="KW-1185">Reference proteome</keyword>
<evidence type="ECO:0000313" key="12">
    <source>
        <dbReference type="EMBL" id="MCQ4949772.1"/>
    </source>
</evidence>
<dbReference type="EMBL" id="FQVY01000005">
    <property type="protein sequence ID" value="SHG55126.1"/>
    <property type="molecule type" value="Genomic_DNA"/>
</dbReference>
<evidence type="ECO:0000256" key="4">
    <source>
        <dbReference type="ARBA" id="ARBA00022679"/>
    </source>
</evidence>
<gene>
    <name evidence="10" type="primary">tmk</name>
    <name evidence="13" type="ORF">GT747_05870</name>
    <name evidence="12" type="ORF">NE646_08850</name>
    <name evidence="14" type="ORF">SAMN05444424_2663</name>
</gene>
<dbReference type="Pfam" id="PF02223">
    <property type="entry name" value="Thymidylate_kin"/>
    <property type="match status" value="1"/>
</dbReference>
<comment type="similarity">
    <text evidence="1 10">Belongs to the thymidylate kinase family.</text>
</comment>
<evidence type="ECO:0000256" key="1">
    <source>
        <dbReference type="ARBA" id="ARBA00009776"/>
    </source>
</evidence>
<dbReference type="GO" id="GO:0006235">
    <property type="term" value="P:dTTP biosynthetic process"/>
    <property type="evidence" value="ECO:0007669"/>
    <property type="project" value="UniProtKB-UniRule"/>
</dbReference>
<dbReference type="GO" id="GO:0005524">
    <property type="term" value="F:ATP binding"/>
    <property type="evidence" value="ECO:0007669"/>
    <property type="project" value="UniProtKB-UniRule"/>
</dbReference>
<comment type="caution">
    <text evidence="10">Lacks conserved residue(s) required for the propagation of feature annotation.</text>
</comment>
<evidence type="ECO:0000256" key="7">
    <source>
        <dbReference type="ARBA" id="ARBA00022777"/>
    </source>
</evidence>
<evidence type="ECO:0000313" key="15">
    <source>
        <dbReference type="Proteomes" id="UP000184089"/>
    </source>
</evidence>
<keyword evidence="5 10" id="KW-0545">Nucleotide biosynthesis</keyword>
<dbReference type="RefSeq" id="WP_021661485.1">
    <property type="nucleotide sequence ID" value="NZ_FQVY01000005.1"/>
</dbReference>
<keyword evidence="7 10" id="KW-0418">Kinase</keyword>
<dbReference type="SUPFAM" id="SSF52540">
    <property type="entry name" value="P-loop containing nucleoside triphosphate hydrolases"/>
    <property type="match status" value="1"/>
</dbReference>
<dbReference type="PANTHER" id="PTHR10344">
    <property type="entry name" value="THYMIDYLATE KINASE"/>
    <property type="match status" value="1"/>
</dbReference>